<sequence length="67" mass="7652">MEKNETGCNWQAPSKQERRCWDIKGRLPATRAVLEQLWQLLPHTQPSSSLTLALYTCLGDPEDKTLP</sequence>
<dbReference type="Proteomes" id="UP000324222">
    <property type="component" value="Unassembled WGS sequence"/>
</dbReference>
<keyword evidence="2" id="KW-1185">Reference proteome</keyword>
<accession>A0A5B7CUB6</accession>
<gene>
    <name evidence="1" type="ORF">E2C01_005757</name>
</gene>
<evidence type="ECO:0000313" key="1">
    <source>
        <dbReference type="EMBL" id="MPC13039.1"/>
    </source>
</evidence>
<name>A0A5B7CUB6_PORTR</name>
<organism evidence="1 2">
    <name type="scientific">Portunus trituberculatus</name>
    <name type="common">Swimming crab</name>
    <name type="synonym">Neptunus trituberculatus</name>
    <dbReference type="NCBI Taxonomy" id="210409"/>
    <lineage>
        <taxon>Eukaryota</taxon>
        <taxon>Metazoa</taxon>
        <taxon>Ecdysozoa</taxon>
        <taxon>Arthropoda</taxon>
        <taxon>Crustacea</taxon>
        <taxon>Multicrustacea</taxon>
        <taxon>Malacostraca</taxon>
        <taxon>Eumalacostraca</taxon>
        <taxon>Eucarida</taxon>
        <taxon>Decapoda</taxon>
        <taxon>Pleocyemata</taxon>
        <taxon>Brachyura</taxon>
        <taxon>Eubrachyura</taxon>
        <taxon>Portunoidea</taxon>
        <taxon>Portunidae</taxon>
        <taxon>Portuninae</taxon>
        <taxon>Portunus</taxon>
    </lineage>
</organism>
<comment type="caution">
    <text evidence="1">The sequence shown here is derived from an EMBL/GenBank/DDBJ whole genome shotgun (WGS) entry which is preliminary data.</text>
</comment>
<reference evidence="1 2" key="1">
    <citation type="submission" date="2019-05" db="EMBL/GenBank/DDBJ databases">
        <title>Another draft genome of Portunus trituberculatus and its Hox gene families provides insights of decapod evolution.</title>
        <authorList>
            <person name="Jeong J.-H."/>
            <person name="Song I."/>
            <person name="Kim S."/>
            <person name="Choi T."/>
            <person name="Kim D."/>
            <person name="Ryu S."/>
            <person name="Kim W."/>
        </authorList>
    </citation>
    <scope>NUCLEOTIDE SEQUENCE [LARGE SCALE GENOMIC DNA]</scope>
    <source>
        <tissue evidence="1">Muscle</tissue>
    </source>
</reference>
<proteinExistence type="predicted"/>
<evidence type="ECO:0000313" key="2">
    <source>
        <dbReference type="Proteomes" id="UP000324222"/>
    </source>
</evidence>
<protein>
    <submittedName>
        <fullName evidence="1">Uncharacterized protein</fullName>
    </submittedName>
</protein>
<dbReference type="EMBL" id="VSRR010000254">
    <property type="protein sequence ID" value="MPC13039.1"/>
    <property type="molecule type" value="Genomic_DNA"/>
</dbReference>
<dbReference type="AlphaFoldDB" id="A0A5B7CUB6"/>